<dbReference type="RefSeq" id="WP_129342739.1">
    <property type="nucleotide sequence ID" value="NZ_JACIDD010000003.1"/>
</dbReference>
<dbReference type="AlphaFoldDB" id="A0A4Q2ILZ6"/>
<gene>
    <name evidence="1" type="ORF">EO081_14110</name>
</gene>
<name>A0A4Q2ILZ6_9SPHN</name>
<reference evidence="1 2" key="1">
    <citation type="submission" date="2019-01" db="EMBL/GenBank/DDBJ databases">
        <title>Sphingomonas mucosissima sp. nov. and Sphingomonas desiccabilis sp. nov., from biological soil crusts in the Colorado Plateau, USA.</title>
        <authorList>
            <person name="Zhu D."/>
        </authorList>
    </citation>
    <scope>NUCLEOTIDE SEQUENCE [LARGE SCALE GENOMIC DNA]</scope>
    <source>
        <strain evidence="1 2">CP1D</strain>
    </source>
</reference>
<protein>
    <submittedName>
        <fullName evidence="1">DUF1491 family protein</fullName>
    </submittedName>
</protein>
<dbReference type="InterPro" id="IPR009964">
    <property type="entry name" value="DUF1491"/>
</dbReference>
<accession>A0A4Q2ILZ6</accession>
<keyword evidence="2" id="KW-1185">Reference proteome</keyword>
<evidence type="ECO:0000313" key="1">
    <source>
        <dbReference type="EMBL" id="RXZ30333.1"/>
    </source>
</evidence>
<comment type="caution">
    <text evidence="1">The sequence shown here is derived from an EMBL/GenBank/DDBJ whole genome shotgun (WGS) entry which is preliminary data.</text>
</comment>
<dbReference type="EMBL" id="SDPT01000003">
    <property type="protein sequence ID" value="RXZ30333.1"/>
    <property type="molecule type" value="Genomic_DNA"/>
</dbReference>
<organism evidence="1 2">
    <name type="scientific">Sphingomonas desiccabilis</name>
    <dbReference type="NCBI Taxonomy" id="429134"/>
    <lineage>
        <taxon>Bacteria</taxon>
        <taxon>Pseudomonadati</taxon>
        <taxon>Pseudomonadota</taxon>
        <taxon>Alphaproteobacteria</taxon>
        <taxon>Sphingomonadales</taxon>
        <taxon>Sphingomonadaceae</taxon>
        <taxon>Sphingomonas</taxon>
    </lineage>
</organism>
<dbReference type="OrthoDB" id="9809136at2"/>
<sequence>MSDRLPTALAVNALVRLIDQAGGSAMVLARGDRDSGIVLLLVEQRGGPSRLFERGYGPDGRRAIVQVGPSDGDPGSVSDYWQRRRRSDPDLWVVEVNVADAQRLAAETIFAD</sequence>
<evidence type="ECO:0000313" key="2">
    <source>
        <dbReference type="Proteomes" id="UP000292347"/>
    </source>
</evidence>
<dbReference type="Pfam" id="PF07372">
    <property type="entry name" value="DUF1491"/>
    <property type="match status" value="1"/>
</dbReference>
<dbReference type="Proteomes" id="UP000292347">
    <property type="component" value="Unassembled WGS sequence"/>
</dbReference>
<dbReference type="Gene3D" id="3.40.1530.20">
    <property type="entry name" value="Protein of unknown function (DUF1491)"/>
    <property type="match status" value="1"/>
</dbReference>
<proteinExistence type="predicted"/>